<dbReference type="PANTHER" id="PTHR31879:SF2">
    <property type="entry name" value="DET1- AND DDB1-ASSOCIATED PROTEIN 1"/>
    <property type="match status" value="1"/>
</dbReference>
<evidence type="ECO:0000256" key="1">
    <source>
        <dbReference type="ARBA" id="ARBA00008042"/>
    </source>
</evidence>
<name>A0A1Y1KSJ6_PHOPY</name>
<comment type="function">
    <text evidence="3">Functions as a component of numerous distinct DCX (DDB1-CUL4-X-box) E3 ubiquitin-protein ligase complexes which mediate the ubiquitination and subsequent proteasomal degradation of target proteins. In the DCX complexes, acts as a scaffolding subunit required to stabilize the complex.</text>
</comment>
<proteinExistence type="inferred from homology"/>
<dbReference type="GO" id="GO:0080008">
    <property type="term" value="C:Cul4-RING E3 ubiquitin ligase complex"/>
    <property type="evidence" value="ECO:0007669"/>
    <property type="project" value="TreeGrafter"/>
</dbReference>
<evidence type="ECO:0000256" key="3">
    <source>
        <dbReference type="ARBA" id="ARBA00045586"/>
    </source>
</evidence>
<dbReference type="InterPro" id="IPR018276">
    <property type="entry name" value="DDA1_dom"/>
</dbReference>
<sequence length="116" mass="13463">MVTYAKLNEFKVQVFCQSVAEFLKGLPSYNEDNFSKFHADSNARVSLKKPSVYIPTKDFPSEQVIVTEKTSILLRYLHQHWDKKGFQKKRDHISLDNADDCNQSRKRPRIDCVGTP</sequence>
<comment type="similarity">
    <text evidence="1">Belongs to the DDA1 family.</text>
</comment>
<reference evidence="6" key="1">
    <citation type="journal article" date="2016" name="Sci. Rep.">
        <title>Molecular characterization of firefly nuptial gifts: a multi-omics approach sheds light on postcopulatory sexual selection.</title>
        <authorList>
            <person name="Al-Wathiqui N."/>
            <person name="Fallon T.R."/>
            <person name="South A."/>
            <person name="Weng J.K."/>
            <person name="Lewis S.M."/>
        </authorList>
    </citation>
    <scope>NUCLEOTIDE SEQUENCE</scope>
</reference>
<protein>
    <recommendedName>
        <fullName evidence="2">DET1- and DDB1-associated protein 1</fullName>
    </recommendedName>
</protein>
<organism evidence="6">
    <name type="scientific">Photinus pyralis</name>
    <name type="common">Common eastern firefly</name>
    <name type="synonym">Lampyris pyralis</name>
    <dbReference type="NCBI Taxonomy" id="7054"/>
    <lineage>
        <taxon>Eukaryota</taxon>
        <taxon>Metazoa</taxon>
        <taxon>Ecdysozoa</taxon>
        <taxon>Arthropoda</taxon>
        <taxon>Hexapoda</taxon>
        <taxon>Insecta</taxon>
        <taxon>Pterygota</taxon>
        <taxon>Neoptera</taxon>
        <taxon>Endopterygota</taxon>
        <taxon>Coleoptera</taxon>
        <taxon>Polyphaga</taxon>
        <taxon>Elateriformia</taxon>
        <taxon>Elateroidea</taxon>
        <taxon>Lampyridae</taxon>
        <taxon>Lampyrinae</taxon>
        <taxon>Photinus</taxon>
    </lineage>
</organism>
<feature type="domain" description="DET1- and DDB1-associated protein 1" evidence="5">
    <location>
        <begin position="21"/>
        <end position="83"/>
    </location>
</feature>
<dbReference type="GO" id="GO:0032436">
    <property type="term" value="P:positive regulation of proteasomal ubiquitin-dependent protein catabolic process"/>
    <property type="evidence" value="ECO:0007669"/>
    <property type="project" value="TreeGrafter"/>
</dbReference>
<evidence type="ECO:0000313" key="6">
    <source>
        <dbReference type="EMBL" id="JAV64372.1"/>
    </source>
</evidence>
<feature type="region of interest" description="Disordered" evidence="4">
    <location>
        <begin position="97"/>
        <end position="116"/>
    </location>
</feature>
<evidence type="ECO:0000259" key="5">
    <source>
        <dbReference type="Pfam" id="PF10172"/>
    </source>
</evidence>
<evidence type="ECO:0000256" key="2">
    <source>
        <dbReference type="ARBA" id="ARBA00018256"/>
    </source>
</evidence>
<evidence type="ECO:0000256" key="4">
    <source>
        <dbReference type="SAM" id="MobiDB-lite"/>
    </source>
</evidence>
<dbReference type="InterPro" id="IPR033575">
    <property type="entry name" value="DDA1-like"/>
</dbReference>
<accession>A0A1Y1KSJ6</accession>
<dbReference type="PANTHER" id="PTHR31879">
    <property type="entry name" value="DET1- AND DDB1-ASSOCIATED PROTEIN 1"/>
    <property type="match status" value="1"/>
</dbReference>
<dbReference type="EMBL" id="GEZM01074963">
    <property type="protein sequence ID" value="JAV64372.1"/>
    <property type="molecule type" value="Transcribed_RNA"/>
</dbReference>
<dbReference type="AlphaFoldDB" id="A0A1Y1KSJ6"/>
<dbReference type="Pfam" id="PF10172">
    <property type="entry name" value="DDA1"/>
    <property type="match status" value="1"/>
</dbReference>